<evidence type="ECO:0000313" key="3">
    <source>
        <dbReference type="Proteomes" id="UP001177023"/>
    </source>
</evidence>
<feature type="non-terminal residue" evidence="2">
    <location>
        <position position="1"/>
    </location>
</feature>
<gene>
    <name evidence="2" type="ORF">MSPICULIGERA_LOCUS15189</name>
</gene>
<name>A0AA36CYY3_9BILA</name>
<proteinExistence type="predicted"/>
<feature type="transmembrane region" description="Helical" evidence="1">
    <location>
        <begin position="960"/>
        <end position="989"/>
    </location>
</feature>
<keyword evidence="1" id="KW-0472">Membrane</keyword>
<dbReference type="Gene3D" id="2.10.25.10">
    <property type="entry name" value="Laminin"/>
    <property type="match status" value="1"/>
</dbReference>
<dbReference type="AlphaFoldDB" id="A0AA36CYY3"/>
<keyword evidence="3" id="KW-1185">Reference proteome</keyword>
<dbReference type="EMBL" id="CATQJA010002647">
    <property type="protein sequence ID" value="CAJ0576907.1"/>
    <property type="molecule type" value="Genomic_DNA"/>
</dbReference>
<comment type="caution">
    <text evidence="2">The sequence shown here is derived from an EMBL/GenBank/DDBJ whole genome shotgun (WGS) entry which is preliminary data.</text>
</comment>
<keyword evidence="1" id="KW-0812">Transmembrane</keyword>
<evidence type="ECO:0000256" key="1">
    <source>
        <dbReference type="SAM" id="Phobius"/>
    </source>
</evidence>
<reference evidence="2" key="1">
    <citation type="submission" date="2023-06" db="EMBL/GenBank/DDBJ databases">
        <authorList>
            <person name="Delattre M."/>
        </authorList>
    </citation>
    <scope>NUCLEOTIDE SEQUENCE</scope>
    <source>
        <strain evidence="2">AF72</strain>
    </source>
</reference>
<organism evidence="2 3">
    <name type="scientific">Mesorhabditis spiculigera</name>
    <dbReference type="NCBI Taxonomy" id="96644"/>
    <lineage>
        <taxon>Eukaryota</taxon>
        <taxon>Metazoa</taxon>
        <taxon>Ecdysozoa</taxon>
        <taxon>Nematoda</taxon>
        <taxon>Chromadorea</taxon>
        <taxon>Rhabditida</taxon>
        <taxon>Rhabditina</taxon>
        <taxon>Rhabditomorpha</taxon>
        <taxon>Rhabditoidea</taxon>
        <taxon>Rhabditidae</taxon>
        <taxon>Mesorhabditinae</taxon>
        <taxon>Mesorhabditis</taxon>
    </lineage>
</organism>
<feature type="transmembrane region" description="Helical" evidence="1">
    <location>
        <begin position="1009"/>
        <end position="1033"/>
    </location>
</feature>
<sequence>MDGSFVVTSASLQSPPQKQPNALTMFKLVLLIALFGASVAQFTSPSYLSGQWGVGGLQGQYSLGSTDPGYGIGSQYGMSPLNGYGSGYGIQYPGQYGQYPYGPLSSALGLGGYGSMYGLGGLQGYGSQYGMMPGYGTQYGLGGMTPMCLTADFLMRPSAAQVLDECARLNYDFQPVPEHRRHNTILLLPIGLDGTTREREVFPSLNGLTARITDWTSQQFQPNHDFKMEAKKDQLAIDGCPLFCLWLELISREIHFDDIIIRDYNFNPENRYENARELSNERRGLSAIFRAQFDVLGTEDREEIAKKLETILQDAYSPRTDLPDSPFKDSPKAKAVAWIAENFPDLKGAFFKLFELDTQIHLSCFNFALQMMADGETSRLSNSEAVHYYTMARRNLEETANIFTCRTFLATFTISDSRSEWLQFRKMIFRKDLREFRVYNKKSVFTKQQKSPLDTEALRRGLVDKIRDVEKFQKEEAEQLARRSSGGSPRLSEDILPDPSYCFLFDNPPRFPCKCETECESFPVGYPGQVQHKIFACTTEEQMHFMKSFSFYERAFRYLEYWPEVPSNPIYRILLDELIEQSDEMWENLATYYIAVDGEGRLKTHVLDRNSKKNFLGDRAIPALRDHVGGNWKKVGSMEAGTESIGAIRVDFCELAPILRKTAKVFHRLEAGQSFPSRVRDWYYKIKETSHQEVRRDKLADQIDAFWTKRGLVDDEYTSPYVSSQFGLNGLQGQYSIGGGYPGYGIGSQYGMSPLSGYGSQYGIYPYGQMSPAYGLQGYGSPYALGGIRGYPSQYGQLSGYGSQYGLGGLQGYGGQYGSQYYGSNGLTGGYGITGLQGGVSRSCSLLSGCGIGERCNTCGVRCEKQCYGPQTSCPLVNLCSNSLSATASGVCECLPGFARNTNGQCVADISCQAEFLLYYIGFTQCFRWYGILSLVCYMAFLHLWSIYDISRFRKLPEKTFTISIFGILIFSAAVCVPLVTPFAGFIYNAAYHYWSFDPLKPGFDLYSWWNWISQGICLFSIISADLYVIYFLQKHRQRRNISKSVSSNTATIVFENISAASSTKHIATLHLVVSQVI</sequence>
<dbReference type="Proteomes" id="UP001177023">
    <property type="component" value="Unassembled WGS sequence"/>
</dbReference>
<protein>
    <submittedName>
        <fullName evidence="2">Uncharacterized protein</fullName>
    </submittedName>
</protein>
<keyword evidence="1" id="KW-1133">Transmembrane helix</keyword>
<dbReference type="CDD" id="cd19941">
    <property type="entry name" value="TIL"/>
    <property type="match status" value="1"/>
</dbReference>
<evidence type="ECO:0000313" key="2">
    <source>
        <dbReference type="EMBL" id="CAJ0576907.1"/>
    </source>
</evidence>
<feature type="transmembrane region" description="Helical" evidence="1">
    <location>
        <begin position="927"/>
        <end position="948"/>
    </location>
</feature>
<accession>A0AA36CYY3</accession>